<reference evidence="2 3" key="1">
    <citation type="journal article" date="2018" name="Biotechnol. Biofuels">
        <title>Integrative visual omics of the white-rot fungus Polyporus brumalis exposes the biotechnological potential of its oxidative enzymes for delignifying raw plant biomass.</title>
        <authorList>
            <person name="Miyauchi S."/>
            <person name="Rancon A."/>
            <person name="Drula E."/>
            <person name="Hage H."/>
            <person name="Chaduli D."/>
            <person name="Favel A."/>
            <person name="Grisel S."/>
            <person name="Henrissat B."/>
            <person name="Herpoel-Gimbert I."/>
            <person name="Ruiz-Duenas F.J."/>
            <person name="Chevret D."/>
            <person name="Hainaut M."/>
            <person name="Lin J."/>
            <person name="Wang M."/>
            <person name="Pangilinan J."/>
            <person name="Lipzen A."/>
            <person name="Lesage-Meessen L."/>
            <person name="Navarro D."/>
            <person name="Riley R."/>
            <person name="Grigoriev I.V."/>
            <person name="Zhou S."/>
            <person name="Raouche S."/>
            <person name="Rosso M.N."/>
        </authorList>
    </citation>
    <scope>NUCLEOTIDE SEQUENCE [LARGE SCALE GENOMIC DNA]</scope>
    <source>
        <strain evidence="2 3">BRFM 1820</strain>
    </source>
</reference>
<keyword evidence="1" id="KW-1133">Transmembrane helix</keyword>
<proteinExistence type="predicted"/>
<keyword evidence="1" id="KW-0812">Transmembrane</keyword>
<keyword evidence="1" id="KW-0472">Membrane</keyword>
<name>A0A371DDQ3_9APHY</name>
<evidence type="ECO:0000313" key="2">
    <source>
        <dbReference type="EMBL" id="RDX50646.1"/>
    </source>
</evidence>
<gene>
    <name evidence="2" type="ORF">OH76DRAFT_1348290</name>
</gene>
<dbReference type="Proteomes" id="UP000256964">
    <property type="component" value="Unassembled WGS sequence"/>
</dbReference>
<evidence type="ECO:0000256" key="1">
    <source>
        <dbReference type="SAM" id="Phobius"/>
    </source>
</evidence>
<dbReference type="AlphaFoldDB" id="A0A371DDQ3"/>
<keyword evidence="3" id="KW-1185">Reference proteome</keyword>
<sequence length="93" mass="10559">MEFKPLYAFIVLVNVLAILVTSSARSTGLVKLTDRRDELERPVYLWTIGQDEQDRLSTLLEADFYDTGVAGTYVTAPPQVCPHCGKETEFFDW</sequence>
<accession>A0A371DDQ3</accession>
<protein>
    <submittedName>
        <fullName evidence="2">Uncharacterized protein</fullName>
    </submittedName>
</protein>
<organism evidence="2 3">
    <name type="scientific">Lentinus brumalis</name>
    <dbReference type="NCBI Taxonomy" id="2498619"/>
    <lineage>
        <taxon>Eukaryota</taxon>
        <taxon>Fungi</taxon>
        <taxon>Dikarya</taxon>
        <taxon>Basidiomycota</taxon>
        <taxon>Agaricomycotina</taxon>
        <taxon>Agaricomycetes</taxon>
        <taxon>Polyporales</taxon>
        <taxon>Polyporaceae</taxon>
        <taxon>Lentinus</taxon>
    </lineage>
</organism>
<dbReference type="EMBL" id="KZ857398">
    <property type="protein sequence ID" value="RDX50646.1"/>
    <property type="molecule type" value="Genomic_DNA"/>
</dbReference>
<feature type="transmembrane region" description="Helical" evidence="1">
    <location>
        <begin position="6"/>
        <end position="26"/>
    </location>
</feature>
<dbReference type="OrthoDB" id="2752850at2759"/>
<evidence type="ECO:0000313" key="3">
    <source>
        <dbReference type="Proteomes" id="UP000256964"/>
    </source>
</evidence>